<dbReference type="OrthoDB" id="259669at2"/>
<dbReference type="KEGG" id="pbor:BSF38_05133"/>
<dbReference type="Gene3D" id="2.40.420.20">
    <property type="match status" value="1"/>
</dbReference>
<dbReference type="GO" id="GO:0030313">
    <property type="term" value="C:cell envelope"/>
    <property type="evidence" value="ECO:0007669"/>
    <property type="project" value="UniProtKB-SubCell"/>
</dbReference>
<dbReference type="Proteomes" id="UP000186309">
    <property type="component" value="Chromosome"/>
</dbReference>
<name>A0A1U7CXB5_9BACT</name>
<organism evidence="3 4">
    <name type="scientific">Paludisphaera borealis</name>
    <dbReference type="NCBI Taxonomy" id="1387353"/>
    <lineage>
        <taxon>Bacteria</taxon>
        <taxon>Pseudomonadati</taxon>
        <taxon>Planctomycetota</taxon>
        <taxon>Planctomycetia</taxon>
        <taxon>Isosphaerales</taxon>
        <taxon>Isosphaeraceae</taxon>
        <taxon>Paludisphaera</taxon>
    </lineage>
</organism>
<dbReference type="InterPro" id="IPR050465">
    <property type="entry name" value="UPF0194_transport"/>
</dbReference>
<reference evidence="4" key="1">
    <citation type="submission" date="2016-12" db="EMBL/GenBank/DDBJ databases">
        <title>Comparative genomics of four Isosphaeraceae planctomycetes: a common pool of plasmids and glycoside hydrolase genes.</title>
        <authorList>
            <person name="Ivanova A."/>
        </authorList>
    </citation>
    <scope>NUCLEOTIDE SEQUENCE [LARGE SCALE GENOMIC DNA]</scope>
    <source>
        <strain evidence="4">PX4</strain>
    </source>
</reference>
<sequence>MASADRLKRRSRLRVGVRIAAASAVFAMCWAYASGLPGGAQSQPLESVEWAFVTRADLDTTVVAGGDLQAVKETVVSCQVEDLADSDGFLIVSLIPNGTPVKKGDELCRLDSSQLEETARLEEIEVNQTRSTHTQARLAVEIAKTALQEYQEGQIRILTQEYEGKIALARSDLKRQEDRLAWTETMFGKGYVSKGQMLSDRQTLARTRHELRTTEGELEVFRHFQAPKEIVAFKNEITIAEKNLAFASDRLNVAEERLAYCRKQITNCTIRAPHDGVVVHANRGYWWSRKLEPGMRVYQEQKMFKLPDLSNMEVLVSVHETMGPRVKVGMKAGVRVASLNNRVLPATVVAISQFPVENDREWDERLRHYVTRVRLDKTPPRILPFMSAIVEIDTGRVADALVIPVEAMSVVDGRPSCNVVGRNGRERRVIATRHATKDLVEVVEGLSEGERVEIGPGETRA</sequence>
<dbReference type="RefSeq" id="WP_076349894.1">
    <property type="nucleotide sequence ID" value="NZ_CP019082.1"/>
</dbReference>
<dbReference type="AlphaFoldDB" id="A0A1U7CXB5"/>
<accession>A0A1U7CXB5</accession>
<dbReference type="PANTHER" id="PTHR32347">
    <property type="entry name" value="EFFLUX SYSTEM COMPONENT YKNX-RELATED"/>
    <property type="match status" value="1"/>
</dbReference>
<proteinExistence type="predicted"/>
<evidence type="ECO:0000256" key="1">
    <source>
        <dbReference type="ARBA" id="ARBA00004196"/>
    </source>
</evidence>
<evidence type="ECO:0000313" key="3">
    <source>
        <dbReference type="EMBL" id="APW63561.1"/>
    </source>
</evidence>
<comment type="subcellular location">
    <subcellularLocation>
        <location evidence="1">Cell envelope</location>
    </subcellularLocation>
</comment>
<dbReference type="PANTHER" id="PTHR32347:SF23">
    <property type="entry name" value="BLL5650 PROTEIN"/>
    <property type="match status" value="1"/>
</dbReference>
<evidence type="ECO:0000313" key="4">
    <source>
        <dbReference type="Proteomes" id="UP000186309"/>
    </source>
</evidence>
<dbReference type="EMBL" id="CP019082">
    <property type="protein sequence ID" value="APW63561.1"/>
    <property type="molecule type" value="Genomic_DNA"/>
</dbReference>
<keyword evidence="4" id="KW-1185">Reference proteome</keyword>
<dbReference type="STRING" id="1387353.BSF38_05133"/>
<gene>
    <name evidence="3" type="ORF">BSF38_05133</name>
</gene>
<evidence type="ECO:0000256" key="2">
    <source>
        <dbReference type="ARBA" id="ARBA00023054"/>
    </source>
</evidence>
<protein>
    <submittedName>
        <fullName evidence="3">Uncharacterized protein</fullName>
    </submittedName>
</protein>
<dbReference type="Gene3D" id="2.40.30.170">
    <property type="match status" value="1"/>
</dbReference>
<keyword evidence="2" id="KW-0175">Coiled coil</keyword>